<dbReference type="PANTHER" id="PTHR43804:SF7">
    <property type="entry name" value="LD18447P"/>
    <property type="match status" value="1"/>
</dbReference>
<comment type="caution">
    <text evidence="11">The sequence shown here is derived from an EMBL/GenBank/DDBJ whole genome shotgun (WGS) entry which is preliminary data.</text>
</comment>
<dbReference type="OrthoDB" id="9806673at2"/>
<dbReference type="GO" id="GO:0005829">
    <property type="term" value="C:cytosol"/>
    <property type="evidence" value="ECO:0007669"/>
    <property type="project" value="UniProtKB-ARBA"/>
</dbReference>
<feature type="modified residue" description="N5-methylglutamine" evidence="8">
    <location>
        <position position="233"/>
    </location>
</feature>
<dbReference type="InterPro" id="IPR000352">
    <property type="entry name" value="Pep_chain_release_fac_I"/>
</dbReference>
<dbReference type="GO" id="GO:0016149">
    <property type="term" value="F:translation release factor activity, codon specific"/>
    <property type="evidence" value="ECO:0007669"/>
    <property type="project" value="UniProtKB-UniRule"/>
</dbReference>
<evidence type="ECO:0000256" key="5">
    <source>
        <dbReference type="ARBA" id="ARBA00022490"/>
    </source>
</evidence>
<dbReference type="HAMAP" id="MF_00093">
    <property type="entry name" value="Rel_fac_1"/>
    <property type="match status" value="1"/>
</dbReference>
<evidence type="ECO:0000313" key="11">
    <source>
        <dbReference type="EMBL" id="KIL49753.1"/>
    </source>
</evidence>
<keyword evidence="5 8" id="KW-0963">Cytoplasm</keyword>
<dbReference type="SMART" id="SM00937">
    <property type="entry name" value="PCRF"/>
    <property type="match status" value="1"/>
</dbReference>
<reference evidence="11 12" key="1">
    <citation type="submission" date="2015-01" db="EMBL/GenBank/DDBJ databases">
        <title>Genome sequencing of Jeotgalibacillus soli.</title>
        <authorList>
            <person name="Goh K.M."/>
            <person name="Chan K.-G."/>
            <person name="Yaakop A.S."/>
            <person name="Ee R."/>
            <person name="Gan H.M."/>
            <person name="Chan C.S."/>
        </authorList>
    </citation>
    <scope>NUCLEOTIDE SEQUENCE [LARGE SCALE GENOMIC DNA]</scope>
    <source>
        <strain evidence="11 12">P9</strain>
    </source>
</reference>
<dbReference type="NCBIfam" id="NF001859">
    <property type="entry name" value="PRK00591.1"/>
    <property type="match status" value="1"/>
</dbReference>
<evidence type="ECO:0000259" key="10">
    <source>
        <dbReference type="PROSITE" id="PS00745"/>
    </source>
</evidence>
<evidence type="ECO:0000256" key="7">
    <source>
        <dbReference type="ARBA" id="ARBA00050039"/>
    </source>
</evidence>
<dbReference type="RefSeq" id="WP_041086975.1">
    <property type="nucleotide sequence ID" value="NZ_JXRP01000009.1"/>
</dbReference>
<dbReference type="NCBIfam" id="TIGR00019">
    <property type="entry name" value="prfA"/>
    <property type="match status" value="1"/>
</dbReference>
<evidence type="ECO:0000256" key="8">
    <source>
        <dbReference type="HAMAP-Rule" id="MF_00093"/>
    </source>
</evidence>
<comment type="PTM">
    <text evidence="8">Methylated by PrmC. Methylation increases the termination efficiency of RF1.</text>
</comment>
<dbReference type="InterPro" id="IPR004373">
    <property type="entry name" value="RF-1"/>
</dbReference>
<dbReference type="PROSITE" id="PS00745">
    <property type="entry name" value="RF_PROK_I"/>
    <property type="match status" value="1"/>
</dbReference>
<gene>
    <name evidence="8" type="primary">prfA</name>
    <name evidence="11" type="ORF">KP78_12210</name>
</gene>
<comment type="subcellular location">
    <subcellularLocation>
        <location evidence="2 8">Cytoplasm</location>
    </subcellularLocation>
</comment>
<evidence type="ECO:0000256" key="9">
    <source>
        <dbReference type="SAM" id="Coils"/>
    </source>
</evidence>
<keyword evidence="4 8" id="KW-0488">Methylation</keyword>
<evidence type="ECO:0000256" key="3">
    <source>
        <dbReference type="ARBA" id="ARBA00010835"/>
    </source>
</evidence>
<dbReference type="Pfam" id="PF03462">
    <property type="entry name" value="PCRF"/>
    <property type="match status" value="1"/>
</dbReference>
<evidence type="ECO:0000256" key="6">
    <source>
        <dbReference type="ARBA" id="ARBA00022917"/>
    </source>
</evidence>
<dbReference type="Proteomes" id="UP000031938">
    <property type="component" value="Unassembled WGS sequence"/>
</dbReference>
<dbReference type="InterPro" id="IPR045853">
    <property type="entry name" value="Pep_chain_release_fac_I_sf"/>
</dbReference>
<evidence type="ECO:0000256" key="4">
    <source>
        <dbReference type="ARBA" id="ARBA00022481"/>
    </source>
</evidence>
<name>A0A0C2W0N9_9BACL</name>
<protein>
    <recommendedName>
        <fullName evidence="7 8">Peptide chain release factor 1</fullName>
        <shortName evidence="8">RF-1</shortName>
    </recommendedName>
</protein>
<feature type="coiled-coil region" evidence="9">
    <location>
        <begin position="48"/>
        <end position="101"/>
    </location>
</feature>
<sequence length="360" mass="41041">MFDRLQSVEDRYDKLNEMLSDPTVISDNNKLREYSKEQSDLTDTVLAYRQYKEAKEQYQEAREMLDDKLDADMREMVKEEVNELSREIEELEEKLRILLIPKDPNDDKNVIMEIRGAAGGDEAALFAGDLYRMYSRFAESQGWKTEVIEASTTGVGGYKEIIFMINGNGAYSKMKYENGAHRVQRVPETESGGRIHTSTATVACLPETEEVEIEIHDKDIRVDTFASSGPGGQSVNTTMSAVRLTHIPTGIVASIQDEKSQIKNKEKAMKLLRARVYDKFQREVQAEYDAVRKSAVGSGDRSERIRTYNFPQNRVTDHRIGLTIQKLDQILQGKLDEVVEALIMEEQSQKMETLNNGENF</sequence>
<dbReference type="FunFam" id="3.30.160.20:FF:000004">
    <property type="entry name" value="Peptide chain release factor 1"/>
    <property type="match status" value="1"/>
</dbReference>
<proteinExistence type="inferred from homology"/>
<dbReference type="FunFam" id="3.30.70.1660:FF:000004">
    <property type="entry name" value="Peptide chain release factor 1"/>
    <property type="match status" value="1"/>
</dbReference>
<dbReference type="EMBL" id="JXRP01000009">
    <property type="protein sequence ID" value="KIL49753.1"/>
    <property type="molecule type" value="Genomic_DNA"/>
</dbReference>
<dbReference type="PATRIC" id="fig|889306.3.peg.1228"/>
<dbReference type="PANTHER" id="PTHR43804">
    <property type="entry name" value="LD18447P"/>
    <property type="match status" value="1"/>
</dbReference>
<dbReference type="STRING" id="889306.KP78_12210"/>
<dbReference type="Pfam" id="PF00472">
    <property type="entry name" value="RF-1"/>
    <property type="match status" value="1"/>
</dbReference>
<dbReference type="AlphaFoldDB" id="A0A0C2W0N9"/>
<comment type="similarity">
    <text evidence="3 8">Belongs to the prokaryotic/mitochondrial release factor family.</text>
</comment>
<keyword evidence="12" id="KW-1185">Reference proteome</keyword>
<evidence type="ECO:0000256" key="2">
    <source>
        <dbReference type="ARBA" id="ARBA00004496"/>
    </source>
</evidence>
<evidence type="ECO:0000313" key="12">
    <source>
        <dbReference type="Proteomes" id="UP000031938"/>
    </source>
</evidence>
<feature type="domain" description="Prokaryotic-type class I peptide chain release factors" evidence="10">
    <location>
        <begin position="226"/>
        <end position="242"/>
    </location>
</feature>
<dbReference type="SUPFAM" id="SSF75620">
    <property type="entry name" value="Release factor"/>
    <property type="match status" value="1"/>
</dbReference>
<keyword evidence="6 8" id="KW-0648">Protein biosynthesis</keyword>
<evidence type="ECO:0000256" key="1">
    <source>
        <dbReference type="ARBA" id="ARBA00002986"/>
    </source>
</evidence>
<dbReference type="Gene3D" id="3.30.70.1660">
    <property type="match status" value="1"/>
</dbReference>
<dbReference type="InterPro" id="IPR050057">
    <property type="entry name" value="Prokaryotic/Mito_RF"/>
</dbReference>
<dbReference type="Gene3D" id="3.30.160.20">
    <property type="match status" value="1"/>
</dbReference>
<organism evidence="11 12">
    <name type="scientific">Jeotgalibacillus soli</name>
    <dbReference type="NCBI Taxonomy" id="889306"/>
    <lineage>
        <taxon>Bacteria</taxon>
        <taxon>Bacillati</taxon>
        <taxon>Bacillota</taxon>
        <taxon>Bacilli</taxon>
        <taxon>Bacillales</taxon>
        <taxon>Caryophanaceae</taxon>
        <taxon>Jeotgalibacillus</taxon>
    </lineage>
</organism>
<accession>A0A0C2W0N9</accession>
<dbReference type="FunFam" id="3.30.70.1660:FF:000002">
    <property type="entry name" value="Peptide chain release factor 1"/>
    <property type="match status" value="1"/>
</dbReference>
<dbReference type="InterPro" id="IPR005139">
    <property type="entry name" value="PCRF"/>
</dbReference>
<dbReference type="Gene3D" id="6.10.140.1950">
    <property type="match status" value="1"/>
</dbReference>
<comment type="function">
    <text evidence="1 8">Peptide chain release factor 1 directs the termination of translation in response to the peptide chain termination codons UAG and UAA.</text>
</comment>
<keyword evidence="9" id="KW-0175">Coiled coil</keyword>